<evidence type="ECO:0000256" key="7">
    <source>
        <dbReference type="ARBA" id="ARBA00022989"/>
    </source>
</evidence>
<dbReference type="PANTHER" id="PTHR43386:SF1">
    <property type="entry name" value="D,D-DIPEPTIDE TRANSPORT SYSTEM PERMEASE PROTEIN DDPC-RELATED"/>
    <property type="match status" value="1"/>
</dbReference>
<comment type="subcellular location">
    <subcellularLocation>
        <location evidence="1 9">Cell membrane</location>
        <topology evidence="1 9">Multi-pass membrane protein</topology>
    </subcellularLocation>
</comment>
<keyword evidence="2 9" id="KW-0813">Transport</keyword>
<keyword evidence="7 9" id="KW-1133">Transmembrane helix</keyword>
<keyword evidence="4 9" id="KW-0812">Transmembrane</keyword>
<keyword evidence="12" id="KW-1185">Reference proteome</keyword>
<protein>
    <submittedName>
        <fullName evidence="11">ABC transporter permease</fullName>
    </submittedName>
</protein>
<feature type="transmembrane region" description="Helical" evidence="9">
    <location>
        <begin position="119"/>
        <end position="146"/>
    </location>
</feature>
<evidence type="ECO:0000256" key="9">
    <source>
        <dbReference type="RuleBase" id="RU363032"/>
    </source>
</evidence>
<dbReference type="Pfam" id="PF00528">
    <property type="entry name" value="BPD_transp_1"/>
    <property type="match status" value="1"/>
</dbReference>
<name>A0A931MZ52_9HYPH</name>
<evidence type="ECO:0000256" key="4">
    <source>
        <dbReference type="ARBA" id="ARBA00022692"/>
    </source>
</evidence>
<evidence type="ECO:0000256" key="2">
    <source>
        <dbReference type="ARBA" id="ARBA00022448"/>
    </source>
</evidence>
<organism evidence="11 12">
    <name type="scientific">Methylobrevis albus</name>
    <dbReference type="NCBI Taxonomy" id="2793297"/>
    <lineage>
        <taxon>Bacteria</taxon>
        <taxon>Pseudomonadati</taxon>
        <taxon>Pseudomonadota</taxon>
        <taxon>Alphaproteobacteria</taxon>
        <taxon>Hyphomicrobiales</taxon>
        <taxon>Pleomorphomonadaceae</taxon>
        <taxon>Methylobrevis</taxon>
    </lineage>
</organism>
<dbReference type="PROSITE" id="PS50928">
    <property type="entry name" value="ABC_TM1"/>
    <property type="match status" value="1"/>
</dbReference>
<dbReference type="SUPFAM" id="SSF161098">
    <property type="entry name" value="MetI-like"/>
    <property type="match status" value="1"/>
</dbReference>
<dbReference type="EMBL" id="JADZLT010000049">
    <property type="protein sequence ID" value="MBH0237654.1"/>
    <property type="molecule type" value="Genomic_DNA"/>
</dbReference>
<dbReference type="Proteomes" id="UP000631694">
    <property type="component" value="Unassembled WGS sequence"/>
</dbReference>
<dbReference type="Pfam" id="PF12911">
    <property type="entry name" value="OppC_N"/>
    <property type="match status" value="1"/>
</dbReference>
<dbReference type="GO" id="GO:0071916">
    <property type="term" value="F:dipeptide transmembrane transporter activity"/>
    <property type="evidence" value="ECO:0007669"/>
    <property type="project" value="TreeGrafter"/>
</dbReference>
<evidence type="ECO:0000256" key="6">
    <source>
        <dbReference type="ARBA" id="ARBA00022927"/>
    </source>
</evidence>
<dbReference type="InterPro" id="IPR035906">
    <property type="entry name" value="MetI-like_sf"/>
</dbReference>
<proteinExistence type="inferred from homology"/>
<dbReference type="InterPro" id="IPR025966">
    <property type="entry name" value="OppC_N"/>
</dbReference>
<keyword evidence="8 9" id="KW-0472">Membrane</keyword>
<feature type="domain" description="ABC transmembrane type-1" evidence="10">
    <location>
        <begin position="117"/>
        <end position="306"/>
    </location>
</feature>
<sequence length="320" mass="33625">MAVPTPPAAQHDRGLPAPPAGLKAWLTSPAPASRTQARLGRFYRGWRGFVRNPAAMAGFVIVLLLLVVAASADLIATHSPTVAGDLRTERLLPPGGEFWLGTDDQARDIWSRIVHGSRVTLVVVLLVSVISMPVGLAVGTVSGYAGGVVDAVLMRITDIFLAFPRLVLALAFVAALGPGIENAIIAIAITAWPPYARLARAEALQLRGADFIAAAKLQGASPLRIVAVHIVPMCMPSVIVRVTLDMAGVILIAAGLGFLGLGAQPPQPEWGAMVASGRRFLIDQWWVAAMPGAAIFIVSLGFNLLGDGLRDVLDPKAAER</sequence>
<feature type="transmembrane region" description="Helical" evidence="9">
    <location>
        <begin position="166"/>
        <end position="192"/>
    </location>
</feature>
<evidence type="ECO:0000313" key="11">
    <source>
        <dbReference type="EMBL" id="MBH0237654.1"/>
    </source>
</evidence>
<dbReference type="GO" id="GO:0015031">
    <property type="term" value="P:protein transport"/>
    <property type="evidence" value="ECO:0007669"/>
    <property type="project" value="UniProtKB-KW"/>
</dbReference>
<evidence type="ECO:0000256" key="3">
    <source>
        <dbReference type="ARBA" id="ARBA00022475"/>
    </source>
</evidence>
<evidence type="ECO:0000259" key="10">
    <source>
        <dbReference type="PROSITE" id="PS50928"/>
    </source>
</evidence>
<dbReference type="InterPro" id="IPR000515">
    <property type="entry name" value="MetI-like"/>
</dbReference>
<evidence type="ECO:0000256" key="1">
    <source>
        <dbReference type="ARBA" id="ARBA00004651"/>
    </source>
</evidence>
<comment type="caution">
    <text evidence="11">The sequence shown here is derived from an EMBL/GenBank/DDBJ whole genome shotgun (WGS) entry which is preliminary data.</text>
</comment>
<gene>
    <name evidence="11" type="ORF">I5731_07475</name>
</gene>
<feature type="transmembrane region" description="Helical" evidence="9">
    <location>
        <begin position="284"/>
        <end position="306"/>
    </location>
</feature>
<evidence type="ECO:0000313" key="12">
    <source>
        <dbReference type="Proteomes" id="UP000631694"/>
    </source>
</evidence>
<keyword evidence="6" id="KW-0653">Protein transport</keyword>
<dbReference type="RefSeq" id="WP_197310742.1">
    <property type="nucleotide sequence ID" value="NZ_JADZLT010000049.1"/>
</dbReference>
<accession>A0A931MZ52</accession>
<evidence type="ECO:0000256" key="8">
    <source>
        <dbReference type="ARBA" id="ARBA00023136"/>
    </source>
</evidence>
<keyword evidence="5" id="KW-0571">Peptide transport</keyword>
<dbReference type="PANTHER" id="PTHR43386">
    <property type="entry name" value="OLIGOPEPTIDE TRANSPORT SYSTEM PERMEASE PROTEIN APPC"/>
    <property type="match status" value="1"/>
</dbReference>
<dbReference type="Gene3D" id="1.10.3720.10">
    <property type="entry name" value="MetI-like"/>
    <property type="match status" value="1"/>
</dbReference>
<dbReference type="AlphaFoldDB" id="A0A931MZ52"/>
<feature type="transmembrane region" description="Helical" evidence="9">
    <location>
        <begin position="242"/>
        <end position="264"/>
    </location>
</feature>
<dbReference type="InterPro" id="IPR050366">
    <property type="entry name" value="BP-dependent_transpt_permease"/>
</dbReference>
<dbReference type="CDD" id="cd06261">
    <property type="entry name" value="TM_PBP2"/>
    <property type="match status" value="1"/>
</dbReference>
<evidence type="ECO:0000256" key="5">
    <source>
        <dbReference type="ARBA" id="ARBA00022856"/>
    </source>
</evidence>
<feature type="transmembrane region" description="Helical" evidence="9">
    <location>
        <begin position="54"/>
        <end position="76"/>
    </location>
</feature>
<dbReference type="GO" id="GO:0005886">
    <property type="term" value="C:plasma membrane"/>
    <property type="evidence" value="ECO:0007669"/>
    <property type="project" value="UniProtKB-SubCell"/>
</dbReference>
<comment type="similarity">
    <text evidence="9">Belongs to the binding-protein-dependent transport system permease family.</text>
</comment>
<reference evidence="11" key="1">
    <citation type="submission" date="2020-12" db="EMBL/GenBank/DDBJ databases">
        <title>Methylobrevis albus sp. nov., isolated from fresh water lack sediment.</title>
        <authorList>
            <person name="Zou Q."/>
        </authorList>
    </citation>
    <scope>NUCLEOTIDE SEQUENCE</scope>
    <source>
        <strain evidence="11">L22</strain>
    </source>
</reference>
<keyword evidence="3" id="KW-1003">Cell membrane</keyword>